<name>A0A1R3V2Q8_9HYPH</name>
<keyword evidence="2" id="KW-1185">Reference proteome</keyword>
<reference evidence="2" key="1">
    <citation type="submission" date="2017-01" db="EMBL/GenBank/DDBJ databases">
        <authorList>
            <person name="Brunel B."/>
        </authorList>
    </citation>
    <scope>NUCLEOTIDE SEQUENCE [LARGE SCALE GENOMIC DNA]</scope>
</reference>
<dbReference type="STRING" id="1631249.BQ8794_130011"/>
<dbReference type="EMBL" id="FTPD01000005">
    <property type="protein sequence ID" value="SIT53527.1"/>
    <property type="molecule type" value="Genomic_DNA"/>
</dbReference>
<evidence type="ECO:0000313" key="2">
    <source>
        <dbReference type="Proteomes" id="UP000188388"/>
    </source>
</evidence>
<proteinExistence type="predicted"/>
<evidence type="ECO:0000313" key="1">
    <source>
        <dbReference type="EMBL" id="SIT53527.1"/>
    </source>
</evidence>
<protein>
    <submittedName>
        <fullName evidence="1">Uncharacterized protein</fullName>
    </submittedName>
</protein>
<dbReference type="AlphaFoldDB" id="A0A1R3V2Q8"/>
<accession>A0A1R3V2Q8</accession>
<dbReference type="Proteomes" id="UP000188388">
    <property type="component" value="Unassembled WGS sequence"/>
</dbReference>
<gene>
    <name evidence="1" type="ORF">BQ8794_130011</name>
</gene>
<organism evidence="1 2">
    <name type="scientific">Mesorhizobium prunaredense</name>
    <dbReference type="NCBI Taxonomy" id="1631249"/>
    <lineage>
        <taxon>Bacteria</taxon>
        <taxon>Pseudomonadati</taxon>
        <taxon>Pseudomonadota</taxon>
        <taxon>Alphaproteobacteria</taxon>
        <taxon>Hyphomicrobiales</taxon>
        <taxon>Phyllobacteriaceae</taxon>
        <taxon>Mesorhizobium</taxon>
    </lineage>
</organism>
<sequence>MGPFSFAGWGELYGISCIIANLVKWSWSIPLAIKSD</sequence>